<proteinExistence type="predicted"/>
<dbReference type="Proteomes" id="UP000186997">
    <property type="component" value="Unassembled WGS sequence"/>
</dbReference>
<keyword evidence="3" id="KW-1185">Reference proteome</keyword>
<dbReference type="EMBL" id="FTPR01000003">
    <property type="protein sequence ID" value="SIT90132.1"/>
    <property type="molecule type" value="Genomic_DNA"/>
</dbReference>
<dbReference type="RefSeq" id="WP_076660718.1">
    <property type="nucleotide sequence ID" value="NZ_FTPR01000003.1"/>
</dbReference>
<dbReference type="STRING" id="287098.SAMN05421665_2998"/>
<gene>
    <name evidence="2" type="ORF">SAMN05421665_2998</name>
</gene>
<dbReference type="PROSITE" id="PS51379">
    <property type="entry name" value="4FE4S_FER_2"/>
    <property type="match status" value="1"/>
</dbReference>
<dbReference type="AlphaFoldDB" id="A0A1R3XFD8"/>
<reference evidence="3" key="1">
    <citation type="submission" date="2017-01" db="EMBL/GenBank/DDBJ databases">
        <authorList>
            <person name="Varghese N."/>
            <person name="Submissions S."/>
        </authorList>
    </citation>
    <scope>NUCLEOTIDE SEQUENCE [LARGE SCALE GENOMIC DNA]</scope>
    <source>
        <strain evidence="3">DSM 29591</strain>
    </source>
</reference>
<evidence type="ECO:0000259" key="1">
    <source>
        <dbReference type="PROSITE" id="PS51379"/>
    </source>
</evidence>
<evidence type="ECO:0000313" key="3">
    <source>
        <dbReference type="Proteomes" id="UP000186997"/>
    </source>
</evidence>
<feature type="domain" description="4Fe-4S ferredoxin-type" evidence="1">
    <location>
        <begin position="129"/>
        <end position="161"/>
    </location>
</feature>
<dbReference type="InterPro" id="IPR017896">
    <property type="entry name" value="4Fe4S_Fe-S-bd"/>
</dbReference>
<evidence type="ECO:0000313" key="2">
    <source>
        <dbReference type="EMBL" id="SIT90132.1"/>
    </source>
</evidence>
<sequence>MTRHVGIAADLGALLAPHGLRPLGDCPDGDSTITLIGPDEPAFWPIFAASPEYEDGQPDPMDRWSTRIIGKLAVTLGAEPLFPFGGPPYAPFFTWAKQTGRFWTSPIGFLVHDTAGLFTSFRGALRWKKSAEIGGDPKPCLTCAKPCATACPVGAFNDGYDVAACKAHVASEAGTTCRNAGCLARRACPVGQGTRLPAQSAFHMEAFL</sequence>
<organism evidence="2 3">
    <name type="scientific">Yoonia rosea</name>
    <dbReference type="NCBI Taxonomy" id="287098"/>
    <lineage>
        <taxon>Bacteria</taxon>
        <taxon>Pseudomonadati</taxon>
        <taxon>Pseudomonadota</taxon>
        <taxon>Alphaproteobacteria</taxon>
        <taxon>Rhodobacterales</taxon>
        <taxon>Paracoccaceae</taxon>
        <taxon>Yoonia</taxon>
    </lineage>
</organism>
<dbReference type="OrthoDB" id="8279740at2"/>
<name>A0A1R3XFD8_9RHOB</name>
<protein>
    <recommendedName>
        <fullName evidence="1">4Fe-4S ferredoxin-type domain-containing protein</fullName>
    </recommendedName>
</protein>
<accession>A0A1R3XFD8</accession>